<keyword evidence="4 5" id="KW-0378">Hydrolase</keyword>
<dbReference type="GO" id="GO:0050829">
    <property type="term" value="P:defense response to Gram-negative bacterium"/>
    <property type="evidence" value="ECO:0007669"/>
    <property type="project" value="TreeGrafter"/>
</dbReference>
<feature type="chain" id="PRO_5007751483" evidence="5">
    <location>
        <begin position="29"/>
        <end position="156"/>
    </location>
</feature>
<evidence type="ECO:0000256" key="1">
    <source>
        <dbReference type="ARBA" id="ARBA00005600"/>
    </source>
</evidence>
<dbReference type="InterPro" id="IPR001427">
    <property type="entry name" value="RNaseA"/>
</dbReference>
<reference evidence="7" key="1">
    <citation type="journal article" date="2014" name="Mol. Genet. Genomics">
        <title>Comparative genomic analysis of eutherian ribonuclease A genes.</title>
        <authorList>
            <person name="Premzl M."/>
        </authorList>
    </citation>
    <scope>NUCLEOTIDE SEQUENCE</scope>
</reference>
<reference evidence="7" key="3">
    <citation type="journal article" date="2019" name="Gene Rep">
        <title>Eutherian third-party data gene collections.</title>
        <authorList>
            <person name="Premzl M."/>
        </authorList>
    </citation>
    <scope>NUCLEOTIDE SEQUENCE</scope>
</reference>
<evidence type="ECO:0000256" key="5">
    <source>
        <dbReference type="RuleBase" id="RU000651"/>
    </source>
</evidence>
<dbReference type="GO" id="GO:0050832">
    <property type="term" value="P:defense response to fungus"/>
    <property type="evidence" value="ECO:0007669"/>
    <property type="project" value="TreeGrafter"/>
</dbReference>
<evidence type="ECO:0000256" key="3">
    <source>
        <dbReference type="ARBA" id="ARBA00022759"/>
    </source>
</evidence>
<dbReference type="CDD" id="cd06265">
    <property type="entry name" value="RNase_A_canonical"/>
    <property type="match status" value="1"/>
</dbReference>
<dbReference type="InterPro" id="IPR036816">
    <property type="entry name" value="RNaseA-like_dom_sf"/>
</dbReference>
<dbReference type="SMART" id="SM00092">
    <property type="entry name" value="RNAse_Pc"/>
    <property type="match status" value="1"/>
</dbReference>
<dbReference type="GeneID" id="101532047"/>
<dbReference type="FunFam" id="3.10.130.10:FF:000001">
    <property type="entry name" value="Ribonuclease pancreatic"/>
    <property type="match status" value="1"/>
</dbReference>
<evidence type="ECO:0000259" key="6">
    <source>
        <dbReference type="SMART" id="SM00092"/>
    </source>
</evidence>
<proteinExistence type="inferred from homology"/>
<dbReference type="PANTHER" id="PTHR11437:SF31">
    <property type="entry name" value="RIBONUCLEASE 7"/>
    <property type="match status" value="1"/>
</dbReference>
<dbReference type="GO" id="GO:0003676">
    <property type="term" value="F:nucleic acid binding"/>
    <property type="evidence" value="ECO:0007669"/>
    <property type="project" value="InterPro"/>
</dbReference>
<feature type="domain" description="Ribonuclease A-domain" evidence="6">
    <location>
        <begin position="32"/>
        <end position="156"/>
    </location>
</feature>
<keyword evidence="2 5" id="KW-0540">Nuclease</keyword>
<dbReference type="PANTHER" id="PTHR11437">
    <property type="entry name" value="RIBONUCLEASE"/>
    <property type="match status" value="1"/>
</dbReference>
<keyword evidence="5" id="KW-0732">Signal</keyword>
<dbReference type="PRINTS" id="PR00794">
    <property type="entry name" value="RIBONUCLEASE"/>
</dbReference>
<feature type="signal peptide" evidence="5">
    <location>
        <begin position="1"/>
        <end position="28"/>
    </location>
</feature>
<dbReference type="GO" id="GO:0050830">
    <property type="term" value="P:defense response to Gram-positive bacterium"/>
    <property type="evidence" value="ECO:0007669"/>
    <property type="project" value="TreeGrafter"/>
</dbReference>
<keyword evidence="3 5" id="KW-0255">Endonuclease</keyword>
<dbReference type="Gene3D" id="3.10.130.10">
    <property type="entry name" value="Ribonuclease A-like domain"/>
    <property type="match status" value="1"/>
</dbReference>
<dbReference type="KEGG" id="opi:101532047"/>
<dbReference type="GO" id="GO:0016787">
    <property type="term" value="F:hydrolase activity"/>
    <property type="evidence" value="ECO:0007669"/>
    <property type="project" value="UniProtKB-KW"/>
</dbReference>
<dbReference type="InterPro" id="IPR023411">
    <property type="entry name" value="RNaseA_AS"/>
</dbReference>
<name>W0UV01_OCHPR</name>
<evidence type="ECO:0000256" key="2">
    <source>
        <dbReference type="ARBA" id="ARBA00022722"/>
    </source>
</evidence>
<dbReference type="EMBL" id="HG329001">
    <property type="protein sequence ID" value="CDG32077.1"/>
    <property type="molecule type" value="Genomic_DNA"/>
</dbReference>
<evidence type="ECO:0000256" key="4">
    <source>
        <dbReference type="ARBA" id="ARBA00022801"/>
    </source>
</evidence>
<protein>
    <submittedName>
        <fullName evidence="7">Ribonuclease A E2</fullName>
    </submittedName>
</protein>
<dbReference type="HOGENOM" id="CLU_117006_0_1_1"/>
<dbReference type="GO" id="GO:0005615">
    <property type="term" value="C:extracellular space"/>
    <property type="evidence" value="ECO:0007669"/>
    <property type="project" value="TreeGrafter"/>
</dbReference>
<gene>
    <name evidence="7" type="primary">RAE2</name>
</gene>
<dbReference type="GO" id="GO:0004519">
    <property type="term" value="F:endonuclease activity"/>
    <property type="evidence" value="ECO:0007669"/>
    <property type="project" value="UniProtKB-KW"/>
</dbReference>
<accession>W0UV01</accession>
<comment type="similarity">
    <text evidence="1 5">Belongs to the pancreatic ribonuclease family.</text>
</comment>
<dbReference type="OMA" id="RAGCCPL"/>
<organism evidence="7">
    <name type="scientific">Ochotona princeps</name>
    <name type="common">Southern American pika</name>
    <dbReference type="NCBI Taxonomy" id="9978"/>
    <lineage>
        <taxon>Eukaryota</taxon>
        <taxon>Metazoa</taxon>
        <taxon>Chordata</taxon>
        <taxon>Craniata</taxon>
        <taxon>Vertebrata</taxon>
        <taxon>Euteleostomi</taxon>
        <taxon>Mammalia</taxon>
        <taxon>Eutheria</taxon>
        <taxon>Euarchontoglires</taxon>
        <taxon>Glires</taxon>
        <taxon>Lagomorpha</taxon>
        <taxon>Ochotonidae</taxon>
        <taxon>Ochotona</taxon>
    </lineage>
</organism>
<evidence type="ECO:0000313" key="7">
    <source>
        <dbReference type="EMBL" id="CDG32077.1"/>
    </source>
</evidence>
<dbReference type="PROSITE" id="PS00127">
    <property type="entry name" value="RNASE_PANCREATIC"/>
    <property type="match status" value="1"/>
</dbReference>
<reference evidence="7" key="2">
    <citation type="journal article" date="2016" name="Data Brief">
        <title>Curated eutherian third party data gene data sets.</title>
        <authorList>
            <person name="Premzl M."/>
        </authorList>
    </citation>
    <scope>NUCLEOTIDE SEQUENCE</scope>
</reference>
<dbReference type="AlphaFoldDB" id="W0UV01"/>
<dbReference type="GO" id="GO:0004540">
    <property type="term" value="F:RNA nuclease activity"/>
    <property type="evidence" value="ECO:0007669"/>
    <property type="project" value="TreeGrafter"/>
</dbReference>
<sequence>MAPAKTQFQCLLLVLLLGLWVAESPVSAKPSGMTSAQWFETQHVQPDPEPCSTAMPKINQYNKYCKNINTFLHETFTSVIPICNTPSIACKNGNDNCHESSAPVSMTNCQYVSGSYPDCKYKQTEQVANYIVACDPPQAKDDSSYKLLPVHFDKIV</sequence>
<dbReference type="SUPFAM" id="SSF54076">
    <property type="entry name" value="RNase A-like"/>
    <property type="match status" value="1"/>
</dbReference>
<dbReference type="GO" id="GO:0045087">
    <property type="term" value="P:innate immune response"/>
    <property type="evidence" value="ECO:0007669"/>
    <property type="project" value="TreeGrafter"/>
</dbReference>
<dbReference type="InterPro" id="IPR023412">
    <property type="entry name" value="RNaseA_domain"/>
</dbReference>
<dbReference type="Pfam" id="PF00074">
    <property type="entry name" value="RnaseA"/>
    <property type="match status" value="1"/>
</dbReference>